<dbReference type="AlphaFoldDB" id="A0A940XMR9"/>
<dbReference type="RefSeq" id="WP_210880620.1">
    <property type="nucleotide sequence ID" value="NZ_JAGPYQ010000001.1"/>
</dbReference>
<reference evidence="2 3" key="1">
    <citation type="submission" date="2021-04" db="EMBL/GenBank/DDBJ databases">
        <authorList>
            <person name="Tang X."/>
            <person name="Zhou X."/>
            <person name="Chen X."/>
            <person name="Cernava T."/>
            <person name="Zhang C."/>
        </authorList>
    </citation>
    <scope>NUCLEOTIDE SEQUENCE [LARGE SCALE GENOMIC DNA]</scope>
    <source>
        <strain evidence="2 3">BH-SS-21</strain>
    </source>
</reference>
<accession>A0A940XMR9</accession>
<organism evidence="2 3">
    <name type="scientific">Streptomyces liliiviolaceus</name>
    <dbReference type="NCBI Taxonomy" id="2823109"/>
    <lineage>
        <taxon>Bacteria</taxon>
        <taxon>Bacillati</taxon>
        <taxon>Actinomycetota</taxon>
        <taxon>Actinomycetes</taxon>
        <taxon>Kitasatosporales</taxon>
        <taxon>Streptomycetaceae</taxon>
        <taxon>Streptomyces</taxon>
    </lineage>
</organism>
<protein>
    <submittedName>
        <fullName evidence="2">Uncharacterized protein</fullName>
    </submittedName>
</protein>
<name>A0A940XMR9_9ACTN</name>
<sequence>MKSTRETPPAELSGHEPELSDYQRAMRDRLLAAPAVPAPEPWRPVFANEYGVPVGGLLGVGFASHPENGHDLVMVVSHDGHGLFDAVTGEKIARDRDPDPEDNTPDAVADLTSPGLGPITGSRVRIAGLFGGGLHTTTEDGWTLEVVIPAWPNERILLSIDGGLPHAGPHGEKWWHIFHSNYSTFRAAGFSPSGRTIAVATSSDLTLWTRCTDDRHTDS</sequence>
<comment type="caution">
    <text evidence="2">The sequence shown here is derived from an EMBL/GenBank/DDBJ whole genome shotgun (WGS) entry which is preliminary data.</text>
</comment>
<dbReference type="EMBL" id="JAGPYQ010000001">
    <property type="protein sequence ID" value="MBQ0846815.1"/>
    <property type="molecule type" value="Genomic_DNA"/>
</dbReference>
<evidence type="ECO:0000313" key="3">
    <source>
        <dbReference type="Proteomes" id="UP000677413"/>
    </source>
</evidence>
<dbReference type="Proteomes" id="UP000677413">
    <property type="component" value="Unassembled WGS sequence"/>
</dbReference>
<gene>
    <name evidence="2" type="ORF">J8N05_01090</name>
</gene>
<evidence type="ECO:0000313" key="2">
    <source>
        <dbReference type="EMBL" id="MBQ0846815.1"/>
    </source>
</evidence>
<proteinExistence type="predicted"/>
<feature type="region of interest" description="Disordered" evidence="1">
    <location>
        <begin position="1"/>
        <end position="23"/>
    </location>
</feature>
<evidence type="ECO:0000256" key="1">
    <source>
        <dbReference type="SAM" id="MobiDB-lite"/>
    </source>
</evidence>
<feature type="region of interest" description="Disordered" evidence="1">
    <location>
        <begin position="92"/>
        <end position="114"/>
    </location>
</feature>
<keyword evidence="3" id="KW-1185">Reference proteome</keyword>